<protein>
    <submittedName>
        <fullName evidence="1">Uncharacterized protein</fullName>
    </submittedName>
</protein>
<proteinExistence type="predicted"/>
<gene>
    <name evidence="1" type="ORF">CLIB1444_04S01222</name>
</gene>
<sequence>MNESIPKYHGKSKLPKIDEFKLSTILDQFPQETTQLTNSVVKVSQNFRKDLKNEIRLKLSIQQKLQNKNIEILKDIKRLNKELDKENISITENDMEGLSNEIDLLLEVSSDLSRDFKRISGNLKRIGEKVGVPPPEALEGYFNPHKTVPVSTDIIEVNEEAQEREEETIVEDYPKKSVPMLPQENEEEVFIEESYKEGNSKEIEDIEEMTSTDFEQFMYKTLNNYRSTQNKKYTEDIFKTIEKVKSKSVNHKIVQEIERELDEEDLQQLFNQPHFDNSLSSSFHKSQNPIDLLTTSLKTPPIVDRTLHTSHFKKLRISSPIATEEQLHYVSTEASSESSSDSDSSAPRTVVDEYYRNFRKSLSKRKRYLINTNPKHQPNHHSLKPKASILKTYAKPKICHSNVKFEPCENSDDHHHYESTSINEMTDKQDYYDGEIRKLSPESGSPFKSPASSPRLEPELSDSTIDSDDLDSDDLNINQSSDEDDGSLSENISDSTSEDSSEISSGGIDSTEIDSTDDFDNHVDSDSDDDGYYQEPSTTTYSINRMPQPVDNTPTKEDVSVQYVNGIIIEENSINKLKSVV</sequence>
<organism evidence="1 2">
    <name type="scientific">[Candida] jaroonii</name>
    <dbReference type="NCBI Taxonomy" id="467808"/>
    <lineage>
        <taxon>Eukaryota</taxon>
        <taxon>Fungi</taxon>
        <taxon>Dikarya</taxon>
        <taxon>Ascomycota</taxon>
        <taxon>Saccharomycotina</taxon>
        <taxon>Pichiomycetes</taxon>
        <taxon>Debaryomycetaceae</taxon>
        <taxon>Yamadazyma</taxon>
    </lineage>
</organism>
<comment type="caution">
    <text evidence="1">The sequence shown here is derived from an EMBL/GenBank/DDBJ whole genome shotgun (WGS) entry which is preliminary data.</text>
</comment>
<keyword evidence="2" id="KW-1185">Reference proteome</keyword>
<evidence type="ECO:0000313" key="2">
    <source>
        <dbReference type="Proteomes" id="UP001152531"/>
    </source>
</evidence>
<accession>A0ACA9Y660</accession>
<dbReference type="EMBL" id="CALSDN010000004">
    <property type="protein sequence ID" value="CAH6720490.1"/>
    <property type="molecule type" value="Genomic_DNA"/>
</dbReference>
<name>A0ACA9Y660_9ASCO</name>
<reference evidence="1" key="1">
    <citation type="submission" date="2022-06" db="EMBL/GenBank/DDBJ databases">
        <authorList>
            <person name="Legras J.-L."/>
            <person name="Devillers H."/>
            <person name="Grondin C."/>
        </authorList>
    </citation>
    <scope>NUCLEOTIDE SEQUENCE</scope>
    <source>
        <strain evidence="1">CLIB 1444</strain>
    </source>
</reference>
<dbReference type="Proteomes" id="UP001152531">
    <property type="component" value="Unassembled WGS sequence"/>
</dbReference>
<evidence type="ECO:0000313" key="1">
    <source>
        <dbReference type="EMBL" id="CAH6720490.1"/>
    </source>
</evidence>